<protein>
    <recommendedName>
        <fullName evidence="4">TIGR02588 family protein</fullName>
    </recommendedName>
</protein>
<dbReference type="RefSeq" id="WP_016873746.1">
    <property type="nucleotide sequence ID" value="NZ_AJLN01000047.1"/>
</dbReference>
<gene>
    <name evidence="2" type="ORF">PCC6912_56720</name>
</gene>
<sequence length="137" mass="15055">MNTEITDTETPQPKRSAAEWVTFGAASFILAIVVGLVGYVWLNENDKPPILSVSNKQTIREVDGKYYVPFEVTNTGGGTAESVQIMAELKIGEKVTETGDLQIDFLSSGEREEGAFVFTQNPRQGQLIIRVASYKLP</sequence>
<name>A0A3S0ZVW8_CHLFR</name>
<accession>A0A3S0ZVW8</accession>
<dbReference type="OrthoDB" id="424854at2"/>
<dbReference type="InterPro" id="IPR013417">
    <property type="entry name" value="CHP02588"/>
</dbReference>
<evidence type="ECO:0008006" key="4">
    <source>
        <dbReference type="Google" id="ProtNLM"/>
    </source>
</evidence>
<keyword evidence="1" id="KW-1133">Transmembrane helix</keyword>
<dbReference type="EMBL" id="RSCJ01000035">
    <property type="protein sequence ID" value="RUR73501.1"/>
    <property type="molecule type" value="Genomic_DNA"/>
</dbReference>
<keyword evidence="1" id="KW-0472">Membrane</keyword>
<keyword evidence="3" id="KW-1185">Reference proteome</keyword>
<dbReference type="Proteomes" id="UP000268857">
    <property type="component" value="Unassembled WGS sequence"/>
</dbReference>
<feature type="transmembrane region" description="Helical" evidence="1">
    <location>
        <begin position="20"/>
        <end position="42"/>
    </location>
</feature>
<reference evidence="2 3" key="1">
    <citation type="journal article" date="2019" name="Genome Biol. Evol.">
        <title>Day and night: Metabolic profiles and evolutionary relationships of six axenic non-marine cyanobacteria.</title>
        <authorList>
            <person name="Will S.E."/>
            <person name="Henke P."/>
            <person name="Boedeker C."/>
            <person name="Huang S."/>
            <person name="Brinkmann H."/>
            <person name="Rohde M."/>
            <person name="Jarek M."/>
            <person name="Friedl T."/>
            <person name="Seufert S."/>
            <person name="Schumacher M."/>
            <person name="Overmann J."/>
            <person name="Neumann-Schaal M."/>
            <person name="Petersen J."/>
        </authorList>
    </citation>
    <scope>NUCLEOTIDE SEQUENCE [LARGE SCALE GENOMIC DNA]</scope>
    <source>
        <strain evidence="2 3">PCC 6912</strain>
    </source>
</reference>
<evidence type="ECO:0000256" key="1">
    <source>
        <dbReference type="SAM" id="Phobius"/>
    </source>
</evidence>
<dbReference type="STRING" id="211165.GCA_000317285_01187"/>
<evidence type="ECO:0000313" key="2">
    <source>
        <dbReference type="EMBL" id="RUR73501.1"/>
    </source>
</evidence>
<comment type="caution">
    <text evidence="2">The sequence shown here is derived from an EMBL/GenBank/DDBJ whole genome shotgun (WGS) entry which is preliminary data.</text>
</comment>
<keyword evidence="1" id="KW-0812">Transmembrane</keyword>
<evidence type="ECO:0000313" key="3">
    <source>
        <dbReference type="Proteomes" id="UP000268857"/>
    </source>
</evidence>
<organism evidence="2 3">
    <name type="scientific">Chlorogloeopsis fritschii PCC 6912</name>
    <dbReference type="NCBI Taxonomy" id="211165"/>
    <lineage>
        <taxon>Bacteria</taxon>
        <taxon>Bacillati</taxon>
        <taxon>Cyanobacteriota</taxon>
        <taxon>Cyanophyceae</taxon>
        <taxon>Nostocales</taxon>
        <taxon>Chlorogloeopsidaceae</taxon>
        <taxon>Chlorogloeopsis</taxon>
    </lineage>
</organism>
<dbReference type="AlphaFoldDB" id="A0A3S0ZVW8"/>
<dbReference type="NCBIfam" id="TIGR02588">
    <property type="entry name" value="TIGR02588 family protein"/>
    <property type="match status" value="1"/>
</dbReference>
<proteinExistence type="predicted"/>